<dbReference type="EMBL" id="JBHTMB010000126">
    <property type="protein sequence ID" value="MFD1234349.1"/>
    <property type="molecule type" value="Genomic_DNA"/>
</dbReference>
<comment type="caution">
    <text evidence="4">The sequence shown here is derived from an EMBL/GenBank/DDBJ whole genome shotgun (WGS) entry which is preliminary data.</text>
</comment>
<accession>A0ABW3VJW8</accession>
<feature type="region of interest" description="Disordered" evidence="1">
    <location>
        <begin position="115"/>
        <end position="159"/>
    </location>
</feature>
<feature type="compositionally biased region" description="Low complexity" evidence="1">
    <location>
        <begin position="150"/>
        <end position="159"/>
    </location>
</feature>
<dbReference type="InterPro" id="IPR043725">
    <property type="entry name" value="DUF5667"/>
</dbReference>
<feature type="compositionally biased region" description="Polar residues" evidence="1">
    <location>
        <begin position="409"/>
        <end position="436"/>
    </location>
</feature>
<feature type="compositionally biased region" description="Low complexity" evidence="1">
    <location>
        <begin position="115"/>
        <end position="134"/>
    </location>
</feature>
<keyword evidence="2" id="KW-1133">Transmembrane helix</keyword>
<name>A0ABW3VJW8_9PSEU</name>
<feature type="compositionally biased region" description="Basic and acidic residues" evidence="1">
    <location>
        <begin position="201"/>
        <end position="219"/>
    </location>
</feature>
<keyword evidence="2" id="KW-0812">Transmembrane</keyword>
<dbReference type="Proteomes" id="UP001597182">
    <property type="component" value="Unassembled WGS sequence"/>
</dbReference>
<keyword evidence="5" id="KW-1185">Reference proteome</keyword>
<feature type="region of interest" description="Disordered" evidence="1">
    <location>
        <begin position="178"/>
        <end position="222"/>
    </location>
</feature>
<dbReference type="RefSeq" id="WP_339124408.1">
    <property type="nucleotide sequence ID" value="NZ_BAABKS010000012.1"/>
</dbReference>
<evidence type="ECO:0000256" key="1">
    <source>
        <dbReference type="SAM" id="MobiDB-lite"/>
    </source>
</evidence>
<feature type="compositionally biased region" description="Low complexity" evidence="1">
    <location>
        <begin position="439"/>
        <end position="456"/>
    </location>
</feature>
<evidence type="ECO:0000256" key="2">
    <source>
        <dbReference type="SAM" id="Phobius"/>
    </source>
</evidence>
<feature type="domain" description="DUF5667" evidence="3">
    <location>
        <begin position="249"/>
        <end position="322"/>
    </location>
</feature>
<feature type="compositionally biased region" description="Low complexity" evidence="1">
    <location>
        <begin position="464"/>
        <end position="500"/>
    </location>
</feature>
<evidence type="ECO:0000313" key="5">
    <source>
        <dbReference type="Proteomes" id="UP001597182"/>
    </source>
</evidence>
<sequence length="517" mass="51574">MPAGQGKDPKRYAAWEEPGSPLGPPAEDELEHEMALAAALDRNLSSLSPSADESARMHARMEAMLAGLAGGGPAGPRAGAFPEALFAETSVPGTAFPERDTERTMRIEPVRDVAAPTARAAAAQPAAGSADPTADGPAHTADVPAHGEPAAAGAAAAGTATAGTDGAETVVARTDAVRSGGAAHAPGVARSRKARHVLPRGYRDRPDDVPGSRRPERPSGRRRITVVAAAALLVMIALTGGGMLASRDALPGDSLYGVKRAAESFGSVFTFGSDAKARRQLELASARLSEIEQLAARGGGDPVVLASAIDDFDSATTEGSRLVLDGAEGSGGAGMSDLSTWAGQASTRWSALRSSLPDPADADRSITLLHRIADRSAALQSRMNCSEVSDGSDDLGPIPATGACAPRSTGPSSGPTAGDRGTSQSARAGASTQPDNGSEEATASATPESATTTNGGVLPGLGTDGLPLPNPATGTGSGAGDSSPPTTTTSAPSQKGLLPPITLPPLLPGQSGITLGG</sequence>
<evidence type="ECO:0000313" key="4">
    <source>
        <dbReference type="EMBL" id="MFD1234349.1"/>
    </source>
</evidence>
<feature type="transmembrane region" description="Helical" evidence="2">
    <location>
        <begin position="224"/>
        <end position="245"/>
    </location>
</feature>
<proteinExistence type="predicted"/>
<protein>
    <submittedName>
        <fullName evidence="4">DUF5667 domain-containing protein</fullName>
    </submittedName>
</protein>
<gene>
    <name evidence="4" type="ORF">ACFQ34_13750</name>
</gene>
<reference evidence="5" key="1">
    <citation type="journal article" date="2019" name="Int. J. Syst. Evol. Microbiol.">
        <title>The Global Catalogue of Microorganisms (GCM) 10K type strain sequencing project: providing services to taxonomists for standard genome sequencing and annotation.</title>
        <authorList>
            <consortium name="The Broad Institute Genomics Platform"/>
            <consortium name="The Broad Institute Genome Sequencing Center for Infectious Disease"/>
            <person name="Wu L."/>
            <person name="Ma J."/>
        </authorList>
    </citation>
    <scope>NUCLEOTIDE SEQUENCE [LARGE SCALE GENOMIC DNA]</scope>
    <source>
        <strain evidence="5">CCUG 49018</strain>
    </source>
</reference>
<evidence type="ECO:0000259" key="3">
    <source>
        <dbReference type="Pfam" id="PF18915"/>
    </source>
</evidence>
<feature type="region of interest" description="Disordered" evidence="1">
    <location>
        <begin position="1"/>
        <end position="30"/>
    </location>
</feature>
<feature type="region of interest" description="Disordered" evidence="1">
    <location>
        <begin position="384"/>
        <end position="517"/>
    </location>
</feature>
<keyword evidence="2" id="KW-0472">Membrane</keyword>
<organism evidence="4 5">
    <name type="scientific">Pseudonocardia benzenivorans</name>
    <dbReference type="NCBI Taxonomy" id="228005"/>
    <lineage>
        <taxon>Bacteria</taxon>
        <taxon>Bacillati</taxon>
        <taxon>Actinomycetota</taxon>
        <taxon>Actinomycetes</taxon>
        <taxon>Pseudonocardiales</taxon>
        <taxon>Pseudonocardiaceae</taxon>
        <taxon>Pseudonocardia</taxon>
    </lineage>
</organism>
<dbReference type="Pfam" id="PF18915">
    <property type="entry name" value="DUF5667"/>
    <property type="match status" value="1"/>
</dbReference>